<organism evidence="1 2">
    <name type="scientific">Mycobacterium intracellulare</name>
    <dbReference type="NCBI Taxonomy" id="1767"/>
    <lineage>
        <taxon>Bacteria</taxon>
        <taxon>Bacillati</taxon>
        <taxon>Actinomycetota</taxon>
        <taxon>Actinomycetes</taxon>
        <taxon>Mycobacteriales</taxon>
        <taxon>Mycobacteriaceae</taxon>
        <taxon>Mycobacterium</taxon>
        <taxon>Mycobacterium avium complex (MAC)</taxon>
    </lineage>
</organism>
<name>A0AAE4RB03_MYCIT</name>
<evidence type="ECO:0000313" key="2">
    <source>
        <dbReference type="Proteomes" id="UP001187143"/>
    </source>
</evidence>
<protein>
    <submittedName>
        <fullName evidence="1">Uncharacterized protein</fullName>
    </submittedName>
</protein>
<dbReference type="AlphaFoldDB" id="A0AAE4RB03"/>
<dbReference type="RefSeq" id="WP_317727118.1">
    <property type="nucleotide sequence ID" value="NZ_JAWLLC010000002.1"/>
</dbReference>
<evidence type="ECO:0000313" key="1">
    <source>
        <dbReference type="EMBL" id="MDV7010809.1"/>
    </source>
</evidence>
<accession>A0AAE4RB03</accession>
<sequence length="64" mass="7421">MGNNEKRAERAFRAVLAYGIEGDEEEAVTDLLTDLRHMSDQYGWTLDELVERSRGHYEFEISEA</sequence>
<dbReference type="Proteomes" id="UP001187143">
    <property type="component" value="Unassembled WGS sequence"/>
</dbReference>
<comment type="caution">
    <text evidence="1">The sequence shown here is derived from an EMBL/GenBank/DDBJ whole genome shotgun (WGS) entry which is preliminary data.</text>
</comment>
<proteinExistence type="predicted"/>
<gene>
    <name evidence="1" type="ORF">R4F53_00610</name>
</gene>
<dbReference type="EMBL" id="JAWLLD010000001">
    <property type="protein sequence ID" value="MDV7010809.1"/>
    <property type="molecule type" value="Genomic_DNA"/>
</dbReference>
<reference evidence="1" key="1">
    <citation type="submission" date="2023-10" db="EMBL/GenBank/DDBJ databases">
        <title>Characterization and genome sequence of Mycobacterium intracellulare ABSURDO, a novel pathogenic isolate with three colony morphotypes that vary in growth and acid-fastness.</title>
        <authorList>
            <person name="Jude B.A."/>
            <person name="Robinson R.T."/>
        </authorList>
    </citation>
    <scope>NUCLEOTIDE SEQUENCE</scope>
    <source>
        <strain evidence="1">ABSURDO Component B</strain>
    </source>
</reference>